<dbReference type="SUPFAM" id="SSF48403">
    <property type="entry name" value="Ankyrin repeat"/>
    <property type="match status" value="1"/>
</dbReference>
<name>A0A9W9ZZV5_9CNID</name>
<dbReference type="PROSITE" id="PS50297">
    <property type="entry name" value="ANK_REP_REGION"/>
    <property type="match status" value="2"/>
</dbReference>
<comment type="caution">
    <text evidence="4">The sequence shown here is derived from an EMBL/GenBank/DDBJ whole genome shotgun (WGS) entry which is preliminary data.</text>
</comment>
<evidence type="ECO:0000256" key="1">
    <source>
        <dbReference type="ARBA" id="ARBA00022737"/>
    </source>
</evidence>
<keyword evidence="5" id="KW-1185">Reference proteome</keyword>
<dbReference type="SMART" id="SM00248">
    <property type="entry name" value="ANK"/>
    <property type="match status" value="3"/>
</dbReference>
<keyword evidence="2 3" id="KW-0040">ANK repeat</keyword>
<feature type="repeat" description="ANK" evidence="3">
    <location>
        <begin position="46"/>
        <end position="78"/>
    </location>
</feature>
<dbReference type="Pfam" id="PF12796">
    <property type="entry name" value="Ank_2"/>
    <property type="match status" value="1"/>
</dbReference>
<feature type="repeat" description="ANK" evidence="3">
    <location>
        <begin position="12"/>
        <end position="45"/>
    </location>
</feature>
<dbReference type="InterPro" id="IPR036770">
    <property type="entry name" value="Ankyrin_rpt-contain_sf"/>
</dbReference>
<evidence type="ECO:0000256" key="3">
    <source>
        <dbReference type="PROSITE-ProRule" id="PRU00023"/>
    </source>
</evidence>
<dbReference type="PANTHER" id="PTHR24201">
    <property type="entry name" value="ANK_REP_REGION DOMAIN-CONTAINING PROTEIN"/>
    <property type="match status" value="1"/>
</dbReference>
<dbReference type="Gene3D" id="1.25.40.20">
    <property type="entry name" value="Ankyrin repeat-containing domain"/>
    <property type="match status" value="1"/>
</dbReference>
<protein>
    <submittedName>
        <fullName evidence="4">Uncharacterized protein</fullName>
    </submittedName>
</protein>
<reference evidence="4" key="1">
    <citation type="submission" date="2023-01" db="EMBL/GenBank/DDBJ databases">
        <title>Genome assembly of the deep-sea coral Lophelia pertusa.</title>
        <authorList>
            <person name="Herrera S."/>
            <person name="Cordes E."/>
        </authorList>
    </citation>
    <scope>NUCLEOTIDE SEQUENCE</scope>
    <source>
        <strain evidence="4">USNM1676648</strain>
        <tissue evidence="4">Polyp</tissue>
    </source>
</reference>
<dbReference type="GO" id="GO:0005634">
    <property type="term" value="C:nucleus"/>
    <property type="evidence" value="ECO:0007669"/>
    <property type="project" value="TreeGrafter"/>
</dbReference>
<dbReference type="PROSITE" id="PS50088">
    <property type="entry name" value="ANK_REPEAT"/>
    <property type="match status" value="2"/>
</dbReference>
<sequence>MKGYDINSQDIFGRALLHYVTAELQQNSILQFIIDHGADVNIKDRNGVAPLHLACSLKNTANVKVMFENGCLVDIADNNGATCTDSCLASKPDNSGRTPLQWARYFGYVQLIDLFENFFRSLNEGFKRERLPGVFSIERRG</sequence>
<dbReference type="InterPro" id="IPR050776">
    <property type="entry name" value="Ank_Repeat/CDKN_Inhibitor"/>
</dbReference>
<organism evidence="4 5">
    <name type="scientific">Desmophyllum pertusum</name>
    <dbReference type="NCBI Taxonomy" id="174260"/>
    <lineage>
        <taxon>Eukaryota</taxon>
        <taxon>Metazoa</taxon>
        <taxon>Cnidaria</taxon>
        <taxon>Anthozoa</taxon>
        <taxon>Hexacorallia</taxon>
        <taxon>Scleractinia</taxon>
        <taxon>Caryophylliina</taxon>
        <taxon>Caryophylliidae</taxon>
        <taxon>Desmophyllum</taxon>
    </lineage>
</organism>
<keyword evidence="1" id="KW-0677">Repeat</keyword>
<evidence type="ECO:0000313" key="4">
    <source>
        <dbReference type="EMBL" id="KAJ7389064.1"/>
    </source>
</evidence>
<dbReference type="OrthoDB" id="6022754at2759"/>
<proteinExistence type="predicted"/>
<dbReference type="Proteomes" id="UP001163046">
    <property type="component" value="Unassembled WGS sequence"/>
</dbReference>
<accession>A0A9W9ZZV5</accession>
<dbReference type="AlphaFoldDB" id="A0A9W9ZZV5"/>
<gene>
    <name evidence="4" type="ORF">OS493_033923</name>
</gene>
<dbReference type="InterPro" id="IPR002110">
    <property type="entry name" value="Ankyrin_rpt"/>
</dbReference>
<dbReference type="EMBL" id="MU825442">
    <property type="protein sequence ID" value="KAJ7389064.1"/>
    <property type="molecule type" value="Genomic_DNA"/>
</dbReference>
<dbReference type="PANTHER" id="PTHR24201:SF16">
    <property type="entry name" value="ANKYRIN-1-LIKE-RELATED"/>
    <property type="match status" value="1"/>
</dbReference>
<evidence type="ECO:0000256" key="2">
    <source>
        <dbReference type="ARBA" id="ARBA00023043"/>
    </source>
</evidence>
<evidence type="ECO:0000313" key="5">
    <source>
        <dbReference type="Proteomes" id="UP001163046"/>
    </source>
</evidence>